<evidence type="ECO:0000313" key="2">
    <source>
        <dbReference type="EMBL" id="QDZ16782.1"/>
    </source>
</evidence>
<protein>
    <submittedName>
        <fullName evidence="2">Group III truncated hemoglobin</fullName>
    </submittedName>
</protein>
<name>A0A5B8MAQ3_9MICO</name>
<reference evidence="2 3" key="1">
    <citation type="submission" date="2019-07" db="EMBL/GenBank/DDBJ databases">
        <title>Full genome sequence of Humibacter sp. WJ7-1.</title>
        <authorList>
            <person name="Im W.-T."/>
        </authorList>
    </citation>
    <scope>NUCLEOTIDE SEQUENCE [LARGE SCALE GENOMIC DNA]</scope>
    <source>
        <strain evidence="2 3">WJ7-1</strain>
    </source>
</reference>
<dbReference type="SUPFAM" id="SSF46458">
    <property type="entry name" value="Globin-like"/>
    <property type="match status" value="1"/>
</dbReference>
<accession>A0A5B8MAQ3</accession>
<proteinExistence type="predicted"/>
<dbReference type="OrthoDB" id="25954at2"/>
<dbReference type="AlphaFoldDB" id="A0A5B8MAQ3"/>
<dbReference type="EMBL" id="CP042305">
    <property type="protein sequence ID" value="QDZ16782.1"/>
    <property type="molecule type" value="Genomic_DNA"/>
</dbReference>
<gene>
    <name evidence="2" type="ORF">FPZ11_08105</name>
</gene>
<organism evidence="2 3">
    <name type="scientific">Humibacter ginsenosidimutans</name>
    <dbReference type="NCBI Taxonomy" id="2599293"/>
    <lineage>
        <taxon>Bacteria</taxon>
        <taxon>Bacillati</taxon>
        <taxon>Actinomycetota</taxon>
        <taxon>Actinomycetes</taxon>
        <taxon>Micrococcales</taxon>
        <taxon>Microbacteriaceae</taxon>
        <taxon>Humibacter</taxon>
    </lineage>
</organism>
<evidence type="ECO:0000256" key="1">
    <source>
        <dbReference type="SAM" id="MobiDB-lite"/>
    </source>
</evidence>
<keyword evidence="3" id="KW-1185">Reference proteome</keyword>
<dbReference type="GO" id="GO:0019825">
    <property type="term" value="F:oxygen binding"/>
    <property type="evidence" value="ECO:0007669"/>
    <property type="project" value="InterPro"/>
</dbReference>
<feature type="region of interest" description="Disordered" evidence="1">
    <location>
        <begin position="129"/>
        <end position="150"/>
    </location>
</feature>
<dbReference type="InterPro" id="IPR009050">
    <property type="entry name" value="Globin-like_sf"/>
</dbReference>
<dbReference type="InterPro" id="IPR012292">
    <property type="entry name" value="Globin/Proto"/>
</dbReference>
<sequence>MRHDPQQRDLATRDDVITLVTTFYTRAFDDPLLGPIFTDVAHMDLDHHLPIMADFWQTALFNAGLYHRNALQLHYVLHARHPLDARHFERWLELWTATVDDLYAGEAADRAKEQARLIAGSIQRRLQGRSGSRFESIGQRGAPPHEMVQG</sequence>
<dbReference type="CDD" id="cd08916">
    <property type="entry name" value="TrHb3_P"/>
    <property type="match status" value="1"/>
</dbReference>
<dbReference type="GO" id="GO:0020037">
    <property type="term" value="F:heme binding"/>
    <property type="evidence" value="ECO:0007669"/>
    <property type="project" value="InterPro"/>
</dbReference>
<evidence type="ECO:0000313" key="3">
    <source>
        <dbReference type="Proteomes" id="UP000320216"/>
    </source>
</evidence>
<dbReference type="KEGG" id="huw:FPZ11_08105"/>
<dbReference type="Gene3D" id="1.10.490.10">
    <property type="entry name" value="Globins"/>
    <property type="match status" value="1"/>
</dbReference>
<dbReference type="Proteomes" id="UP000320216">
    <property type="component" value="Chromosome"/>
</dbReference>